<dbReference type="Proteomes" id="UP000552700">
    <property type="component" value="Unassembled WGS sequence"/>
</dbReference>
<comment type="caution">
    <text evidence="1">The sequence shown here is derived from an EMBL/GenBank/DDBJ whole genome shotgun (WGS) entry which is preliminary data.</text>
</comment>
<evidence type="ECO:0000313" key="1">
    <source>
        <dbReference type="EMBL" id="MBB6123677.1"/>
    </source>
</evidence>
<organism evidence="1 2">
    <name type="scientific">Sphingobium subterraneum</name>
    <dbReference type="NCBI Taxonomy" id="627688"/>
    <lineage>
        <taxon>Bacteria</taxon>
        <taxon>Pseudomonadati</taxon>
        <taxon>Pseudomonadota</taxon>
        <taxon>Alphaproteobacteria</taxon>
        <taxon>Sphingomonadales</taxon>
        <taxon>Sphingomonadaceae</taxon>
        <taxon>Sphingobium</taxon>
    </lineage>
</organism>
<dbReference type="CDD" id="cd06154">
    <property type="entry name" value="YjgF_YER057c_UK114_like_6"/>
    <property type="match status" value="1"/>
</dbReference>
<sequence>MKEKKWVFSGTSLESAYGYSRAIRQGDRIVVSGCAPIEADGSSRPDAAGQAARCFEIIRQAITDLGGRTDDIIRTRLYLTSRDDLDAVMRVHKEWVGEAKPTCSAIIAELARPEWKVEIEAEAVCIPE</sequence>
<reference evidence="1 2" key="1">
    <citation type="submission" date="2020-08" db="EMBL/GenBank/DDBJ databases">
        <title>Genomic Encyclopedia of Type Strains, Phase IV (KMG-IV): sequencing the most valuable type-strain genomes for metagenomic binning, comparative biology and taxonomic classification.</title>
        <authorList>
            <person name="Goeker M."/>
        </authorList>
    </citation>
    <scope>NUCLEOTIDE SEQUENCE [LARGE SCALE GENOMIC DNA]</scope>
    <source>
        <strain evidence="1 2">DSM 102255</strain>
    </source>
</reference>
<dbReference type="InterPro" id="IPR006175">
    <property type="entry name" value="YjgF/YER057c/UK114"/>
</dbReference>
<gene>
    <name evidence="1" type="ORF">FHS92_001406</name>
</gene>
<dbReference type="AlphaFoldDB" id="A0A841IYJ4"/>
<dbReference type="PANTHER" id="PTHR43857:SF1">
    <property type="entry name" value="YJGH FAMILY PROTEIN"/>
    <property type="match status" value="1"/>
</dbReference>
<dbReference type="PANTHER" id="PTHR43857">
    <property type="entry name" value="BLR7761 PROTEIN"/>
    <property type="match status" value="1"/>
</dbReference>
<dbReference type="Gene3D" id="3.30.1330.40">
    <property type="entry name" value="RutC-like"/>
    <property type="match status" value="1"/>
</dbReference>
<dbReference type="Pfam" id="PF01042">
    <property type="entry name" value="Ribonuc_L-PSP"/>
    <property type="match status" value="1"/>
</dbReference>
<dbReference type="SUPFAM" id="SSF55298">
    <property type="entry name" value="YjgF-like"/>
    <property type="match status" value="1"/>
</dbReference>
<keyword evidence="2" id="KW-1185">Reference proteome</keyword>
<name>A0A841IYJ4_9SPHN</name>
<accession>A0A841IYJ4</accession>
<dbReference type="InterPro" id="IPR035959">
    <property type="entry name" value="RutC-like_sf"/>
</dbReference>
<protein>
    <submittedName>
        <fullName evidence="1">Enamine deaminase RidA (YjgF/YER057c/UK114 family)</fullName>
    </submittedName>
</protein>
<proteinExistence type="predicted"/>
<evidence type="ECO:0000313" key="2">
    <source>
        <dbReference type="Proteomes" id="UP000552700"/>
    </source>
</evidence>
<dbReference type="EMBL" id="JACIJP010000002">
    <property type="protein sequence ID" value="MBB6123677.1"/>
    <property type="molecule type" value="Genomic_DNA"/>
</dbReference>
<dbReference type="RefSeq" id="WP_184079038.1">
    <property type="nucleotide sequence ID" value="NZ_JACIJP010000002.1"/>
</dbReference>